<feature type="domain" description="K Homology" evidence="8">
    <location>
        <begin position="1110"/>
        <end position="1179"/>
    </location>
</feature>
<dbReference type="Pfam" id="PF00013">
    <property type="entry name" value="KH_1"/>
    <property type="match status" value="12"/>
</dbReference>
<evidence type="ECO:0000256" key="3">
    <source>
        <dbReference type="ARBA" id="ARBA00022737"/>
    </source>
</evidence>
<feature type="domain" description="K Homology" evidence="8">
    <location>
        <begin position="566"/>
        <end position="635"/>
    </location>
</feature>
<dbReference type="PROSITE" id="PS50084">
    <property type="entry name" value="KH_TYPE_1"/>
    <property type="match status" value="13"/>
</dbReference>
<sequence>MEAAGYEQEQVGAPPQVVPQPDAPVVSYDEMFPVLSGNLKGPAQNAPAQTNQWSNKMRVSTSSVTQVFSIPRDERKSDQADKFGEEKESMRRCAQIMSDTGVHIEIASSQDQSLTFLVTGKQDQVLDARRKILANFQTQSSKTLSIPKEHHKNILGKAGARLQELQKVTATKITIPNINDSSDEISIIGPKEGIEKAVHEIQMISDEQSKKAFEKISVPKKYHPFICGAHNCNIVDLQNKYNVRINVPPPSVDKDMITISGEKEGVLKSIEFAKSVHADMDANAKTVSIEVSKSQHKYIIGQKGNTIAEILATTGVSVEMPSTESNSETIVLRGPQASLGSALTMVYTKANSVQTAIIKAPAWIHKYIIGRKGENIRQITQNMEKSVHVEFVDDTIKIEGPKEEVDKVKASLEVKAKDLTAKLRFIEMPVDPKHYKHIIGKGGANVNKLKTETETVINITETAGKNIIRIEGNQQGVKQVEEELKRMINKLENEKEKDCIIDYKLHRQIIGPKGDSVRELQDKFGVQIAFPSSSEKSDVVKVRGLKENVDKCDKHLKKMLKEINENSFVLQVPINKQYHRFIIGKEGTIIKKIREDTGTKIELPPEEDNNNDTIIITGKKDSALEAKARIMKILDEVVNVSQEEVNIPYKYHNYLIGTKGKLIQSIKDECGGVNIKFPPQDSKSDKVIIRGAADDVAKAKALLLQYAEEREQSSFTAEIRTKVTHHRYLLSKVTHHRYPLSKGLGKLKKIRETGARIIFPSDQDEDRETITIIGKKEVVEEARKELERVIKDIDNLVEDFINIDPVYHRHYVAHRGEVLNQIIQECGDVSISFPKMGTNESRVVLKGEKAALEAAKARMEEIVQELKDRITSEVIIPQIHHRSIMMNYRSDLAHIRSHYNVLVRFPDRPQVEMNGGGEHGEEQNGDGEAVVRKEDIVMIEGSEKNVEKAKEALLDLIPSELKMEVPYEYHRTIIGVKGQKIRVLQDDHNVRIEVPRPEDRQDYIKIKGRKADLESTKEAITAIVAKLDEDKEDREKKSFQLKMEIDPIHHPKIIGRKGETVNSIRKHHDVQVNFPKRGDPDEHIITLVGYQESTEAARDEILSIVKNLESLYKDEVQIDARVHPRIIGGQGRSVRRIMEEYKVDIKFPRQNDPDPNLVIITGKEDDVLDAKDRLLNMEDEFLQDIEHRSEQEPPRSVSNNAATDNNAYANQNGNHNNDAAAAGFVVKGGPWEQKAPDTASTQDFPSIGGASSEISSNNVPWGPRR</sequence>
<accession>A0A8D8WY70</accession>
<feature type="domain" description="K Homology" evidence="8">
    <location>
        <begin position="795"/>
        <end position="864"/>
    </location>
</feature>
<keyword evidence="6" id="KW-0175">Coiled coil</keyword>
<feature type="domain" description="K Homology" evidence="8">
    <location>
        <begin position="138"/>
        <end position="206"/>
    </location>
</feature>
<dbReference type="CDD" id="cd22417">
    <property type="entry name" value="KH-I_Vigilin_rpt14"/>
    <property type="match status" value="1"/>
</dbReference>
<dbReference type="CDD" id="cd02394">
    <property type="entry name" value="KH-I_Vigilin_rpt6"/>
    <property type="match status" value="1"/>
</dbReference>
<feature type="domain" description="K Homology" evidence="8">
    <location>
        <begin position="352"/>
        <end position="417"/>
    </location>
</feature>
<feature type="domain" description="K Homology" evidence="8">
    <location>
        <begin position="1037"/>
        <end position="1106"/>
    </location>
</feature>
<dbReference type="AlphaFoldDB" id="A0A8D8WY70"/>
<dbReference type="CDD" id="cd22405">
    <property type="entry name" value="KH-I_Vigilin_rpt1"/>
    <property type="match status" value="1"/>
</dbReference>
<dbReference type="InterPro" id="IPR036612">
    <property type="entry name" value="KH_dom_type_1_sf"/>
</dbReference>
<dbReference type="PANTHER" id="PTHR10627">
    <property type="entry name" value="SCP160"/>
    <property type="match status" value="1"/>
</dbReference>
<dbReference type="PANTHER" id="PTHR10627:SF31">
    <property type="entry name" value="DODECA-SATELLITE-BINDING PROTEIN 1, ISOFORM A"/>
    <property type="match status" value="1"/>
</dbReference>
<dbReference type="Pfam" id="PF24668">
    <property type="entry name" value="KH_Vigilin"/>
    <property type="match status" value="1"/>
</dbReference>
<feature type="domain" description="K Homology" evidence="8">
    <location>
        <begin position="639"/>
        <end position="708"/>
    </location>
</feature>
<dbReference type="InterPro" id="IPR004088">
    <property type="entry name" value="KH_dom_type_1"/>
</dbReference>
<dbReference type="GO" id="GO:0010468">
    <property type="term" value="P:regulation of gene expression"/>
    <property type="evidence" value="ECO:0007669"/>
    <property type="project" value="UniProtKB-ARBA"/>
</dbReference>
<reference evidence="9" key="1">
    <citation type="submission" date="2021-05" db="EMBL/GenBank/DDBJ databases">
        <authorList>
            <person name="Alioto T."/>
            <person name="Alioto T."/>
            <person name="Gomez Garrido J."/>
        </authorList>
    </citation>
    <scope>NUCLEOTIDE SEQUENCE</scope>
</reference>
<feature type="compositionally biased region" description="Low complexity" evidence="7">
    <location>
        <begin position="1199"/>
        <end position="1222"/>
    </location>
</feature>
<dbReference type="CDD" id="cd22407">
    <property type="entry name" value="KH-I_Vigilin_rpt3"/>
    <property type="match status" value="1"/>
</dbReference>
<feature type="coiled-coil region" evidence="6">
    <location>
        <begin position="470"/>
        <end position="497"/>
    </location>
</feature>
<feature type="domain" description="K Homology" evidence="8">
    <location>
        <begin position="210"/>
        <end position="278"/>
    </location>
</feature>
<evidence type="ECO:0000256" key="4">
    <source>
        <dbReference type="ARBA" id="ARBA00022884"/>
    </source>
</evidence>
<dbReference type="CDD" id="cd22406">
    <property type="entry name" value="KH-I_Vigilin_rpt2"/>
    <property type="match status" value="1"/>
</dbReference>
<evidence type="ECO:0000256" key="1">
    <source>
        <dbReference type="ARBA" id="ARBA00004496"/>
    </source>
</evidence>
<evidence type="ECO:0000256" key="5">
    <source>
        <dbReference type="PROSITE-ProRule" id="PRU00117"/>
    </source>
</evidence>
<feature type="domain" description="K Homology" evidence="8">
    <location>
        <begin position="493"/>
        <end position="561"/>
    </location>
</feature>
<dbReference type="InterPro" id="IPR004087">
    <property type="entry name" value="KH_dom"/>
</dbReference>
<dbReference type="GO" id="GO:0003729">
    <property type="term" value="F:mRNA binding"/>
    <property type="evidence" value="ECO:0007669"/>
    <property type="project" value="TreeGrafter"/>
</dbReference>
<feature type="domain" description="K Homology" evidence="8">
    <location>
        <begin position="959"/>
        <end position="1025"/>
    </location>
</feature>
<name>A0A8D8WY70_9HEMI</name>
<protein>
    <submittedName>
        <fullName evidence="9">Vigilin</fullName>
    </submittedName>
</protein>
<keyword evidence="4 5" id="KW-0694">RNA-binding</keyword>
<evidence type="ECO:0000313" key="9">
    <source>
        <dbReference type="EMBL" id="CAG6676948.1"/>
    </source>
</evidence>
<feature type="region of interest" description="Disordered" evidence="7">
    <location>
        <begin position="1186"/>
        <end position="1265"/>
    </location>
</feature>
<keyword evidence="2" id="KW-0963">Cytoplasm</keyword>
<keyword evidence="3" id="KW-0677">Repeat</keyword>
<feature type="domain" description="K Homology" evidence="8">
    <location>
        <begin position="422"/>
        <end position="489"/>
    </location>
</feature>
<dbReference type="EMBL" id="HBUF01240974">
    <property type="protein sequence ID" value="CAG6676948.1"/>
    <property type="molecule type" value="Transcribed_RNA"/>
</dbReference>
<dbReference type="SUPFAM" id="SSF54791">
    <property type="entry name" value="Eukaryotic type KH-domain (KH-domain type I)"/>
    <property type="match status" value="14"/>
</dbReference>
<comment type="subcellular location">
    <subcellularLocation>
        <location evidence="1">Cytoplasm</location>
    </subcellularLocation>
</comment>
<organism evidence="9">
    <name type="scientific">Cacopsylla melanoneura</name>
    <dbReference type="NCBI Taxonomy" id="428564"/>
    <lineage>
        <taxon>Eukaryota</taxon>
        <taxon>Metazoa</taxon>
        <taxon>Ecdysozoa</taxon>
        <taxon>Arthropoda</taxon>
        <taxon>Hexapoda</taxon>
        <taxon>Insecta</taxon>
        <taxon>Pterygota</taxon>
        <taxon>Neoptera</taxon>
        <taxon>Paraneoptera</taxon>
        <taxon>Hemiptera</taxon>
        <taxon>Sternorrhyncha</taxon>
        <taxon>Psylloidea</taxon>
        <taxon>Psyllidae</taxon>
        <taxon>Psyllinae</taxon>
        <taxon>Cacopsylla</taxon>
    </lineage>
</organism>
<feature type="region of interest" description="Disordered" evidence="7">
    <location>
        <begin position="1"/>
        <end position="23"/>
    </location>
</feature>
<evidence type="ECO:0000256" key="7">
    <source>
        <dbReference type="SAM" id="MobiDB-lite"/>
    </source>
</evidence>
<feature type="domain" description="K Homology" evidence="8">
    <location>
        <begin position="868"/>
        <end position="958"/>
    </location>
</feature>
<feature type="domain" description="K Homology" evidence="8">
    <location>
        <begin position="62"/>
        <end position="137"/>
    </location>
</feature>
<dbReference type="CDD" id="cd22409">
    <property type="entry name" value="KH-I_Vigilin_rpt5"/>
    <property type="match status" value="1"/>
</dbReference>
<evidence type="ECO:0000259" key="8">
    <source>
        <dbReference type="SMART" id="SM00322"/>
    </source>
</evidence>
<evidence type="ECO:0000256" key="2">
    <source>
        <dbReference type="ARBA" id="ARBA00022490"/>
    </source>
</evidence>
<feature type="domain" description="K Homology" evidence="8">
    <location>
        <begin position="283"/>
        <end position="351"/>
    </location>
</feature>
<dbReference type="InterPro" id="IPR057778">
    <property type="entry name" value="KH_Vigilin_N"/>
</dbReference>
<proteinExistence type="predicted"/>
<evidence type="ECO:0000256" key="6">
    <source>
        <dbReference type="SAM" id="Coils"/>
    </source>
</evidence>
<dbReference type="CDD" id="cd22408">
    <property type="entry name" value="KH-I_Vigilin_rpt4"/>
    <property type="match status" value="1"/>
</dbReference>
<dbReference type="CDD" id="cd22411">
    <property type="entry name" value="KH-I_Vigilin_rpt8"/>
    <property type="match status" value="1"/>
</dbReference>
<dbReference type="CDD" id="cd22418">
    <property type="entry name" value="KH-I_Vigilin_rpt15"/>
    <property type="match status" value="1"/>
</dbReference>
<dbReference type="Gene3D" id="3.30.1370.10">
    <property type="entry name" value="K Homology domain, type 1"/>
    <property type="match status" value="15"/>
</dbReference>
<dbReference type="SMART" id="SM00322">
    <property type="entry name" value="KH"/>
    <property type="match status" value="15"/>
</dbReference>
<feature type="domain" description="K Homology" evidence="8">
    <location>
        <begin position="717"/>
        <end position="791"/>
    </location>
</feature>